<reference evidence="1 2" key="1">
    <citation type="submission" date="2024-03" db="EMBL/GenBank/DDBJ databases">
        <title>Novel Streptomyces species of biotechnological and ecological value are a feature of Machair soil.</title>
        <authorList>
            <person name="Prole J.R."/>
            <person name="Goodfellow M."/>
            <person name="Allenby N."/>
            <person name="Ward A.C."/>
        </authorList>
    </citation>
    <scope>NUCLEOTIDE SEQUENCE [LARGE SCALE GENOMIC DNA]</scope>
    <source>
        <strain evidence="1 2">MS1.HAVA.3</strain>
    </source>
</reference>
<proteinExistence type="predicted"/>
<evidence type="ECO:0000313" key="2">
    <source>
        <dbReference type="Proteomes" id="UP001382904"/>
    </source>
</evidence>
<gene>
    <name evidence="1" type="ORF">WKI68_14775</name>
</gene>
<sequence>MSEGGSLPGPMALLMKGQALSRSVGGRLLVLTATPDRKNLAALRELVEPGKVTPVIA</sequence>
<dbReference type="EMBL" id="JBBKAM010000002">
    <property type="protein sequence ID" value="MEJ8642347.1"/>
    <property type="molecule type" value="Genomic_DNA"/>
</dbReference>
<evidence type="ECO:0000313" key="1">
    <source>
        <dbReference type="EMBL" id="MEJ8642347.1"/>
    </source>
</evidence>
<keyword evidence="2" id="KW-1185">Reference proteome</keyword>
<organism evidence="1 2">
    <name type="scientific">Streptomyces caledonius</name>
    <dbReference type="NCBI Taxonomy" id="3134107"/>
    <lineage>
        <taxon>Bacteria</taxon>
        <taxon>Bacillati</taxon>
        <taxon>Actinomycetota</taxon>
        <taxon>Actinomycetes</taxon>
        <taxon>Kitasatosporales</taxon>
        <taxon>Streptomycetaceae</taxon>
        <taxon>Streptomyces</taxon>
    </lineage>
</organism>
<protein>
    <submittedName>
        <fullName evidence="1">Uncharacterized protein</fullName>
    </submittedName>
</protein>
<accession>A0ABU8U395</accession>
<comment type="caution">
    <text evidence="1">The sequence shown here is derived from an EMBL/GenBank/DDBJ whole genome shotgun (WGS) entry which is preliminary data.</text>
</comment>
<dbReference type="Proteomes" id="UP001382904">
    <property type="component" value="Unassembled WGS sequence"/>
</dbReference>
<name>A0ABU8U395_9ACTN</name>